<proteinExistence type="predicted"/>
<dbReference type="OrthoDB" id="9797363at2"/>
<evidence type="ECO:0000256" key="5">
    <source>
        <dbReference type="ARBA" id="ARBA00022801"/>
    </source>
</evidence>
<evidence type="ECO:0000256" key="6">
    <source>
        <dbReference type="ARBA" id="ARBA00022989"/>
    </source>
</evidence>
<keyword evidence="7 8" id="KW-0472">Membrane</keyword>
<evidence type="ECO:0000256" key="4">
    <source>
        <dbReference type="ARBA" id="ARBA00022692"/>
    </source>
</evidence>
<evidence type="ECO:0000256" key="8">
    <source>
        <dbReference type="SAM" id="Phobius"/>
    </source>
</evidence>
<dbReference type="GO" id="GO:0008233">
    <property type="term" value="F:peptidase activity"/>
    <property type="evidence" value="ECO:0007669"/>
    <property type="project" value="UniProtKB-KW"/>
</dbReference>
<feature type="transmembrane region" description="Helical" evidence="8">
    <location>
        <begin position="186"/>
        <end position="204"/>
    </location>
</feature>
<feature type="transmembrane region" description="Helical" evidence="8">
    <location>
        <begin position="43"/>
        <end position="61"/>
    </location>
</feature>
<reference evidence="9 10" key="1">
    <citation type="submission" date="2016-10" db="EMBL/GenBank/DDBJ databases">
        <authorList>
            <person name="de Groot N.N."/>
        </authorList>
    </citation>
    <scope>NUCLEOTIDE SEQUENCE [LARGE SCALE GENOMIC DNA]</scope>
    <source>
        <strain evidence="9 10">CGMCC 1.9167</strain>
    </source>
</reference>
<feature type="transmembrane region" description="Helical" evidence="8">
    <location>
        <begin position="148"/>
        <end position="166"/>
    </location>
</feature>
<protein>
    <submittedName>
        <fullName evidence="9">Exosortase K</fullName>
    </submittedName>
</protein>
<dbReference type="Pfam" id="PF09721">
    <property type="entry name" value="Exosortase_EpsH"/>
    <property type="match status" value="1"/>
</dbReference>
<keyword evidence="5" id="KW-0378">Hydrolase</keyword>
<dbReference type="AlphaFoldDB" id="A0A1I6HVK3"/>
<gene>
    <name evidence="9" type="ORF">SAMN05216203_1591</name>
</gene>
<keyword evidence="3" id="KW-0645">Protease</keyword>
<feature type="transmembrane region" description="Helical" evidence="8">
    <location>
        <begin position="289"/>
        <end position="311"/>
    </location>
</feature>
<dbReference type="Proteomes" id="UP000198644">
    <property type="component" value="Unassembled WGS sequence"/>
</dbReference>
<keyword evidence="6 8" id="KW-1133">Transmembrane helix</keyword>
<evidence type="ECO:0000256" key="2">
    <source>
        <dbReference type="ARBA" id="ARBA00022475"/>
    </source>
</evidence>
<feature type="transmembrane region" description="Helical" evidence="8">
    <location>
        <begin position="211"/>
        <end position="240"/>
    </location>
</feature>
<dbReference type="GO" id="GO:0005886">
    <property type="term" value="C:plasma membrane"/>
    <property type="evidence" value="ECO:0007669"/>
    <property type="project" value="UniProtKB-SubCell"/>
</dbReference>
<dbReference type="RefSeq" id="WP_092010527.1">
    <property type="nucleotide sequence ID" value="NZ_FOYW01000001.1"/>
</dbReference>
<evidence type="ECO:0000256" key="7">
    <source>
        <dbReference type="ARBA" id="ARBA00023136"/>
    </source>
</evidence>
<keyword evidence="2" id="KW-1003">Cell membrane</keyword>
<evidence type="ECO:0000313" key="10">
    <source>
        <dbReference type="Proteomes" id="UP000198644"/>
    </source>
</evidence>
<dbReference type="STRING" id="650891.SAMN05216203_1591"/>
<organism evidence="9 10">
    <name type="scientific">Marinobacter daqiaonensis</name>
    <dbReference type="NCBI Taxonomy" id="650891"/>
    <lineage>
        <taxon>Bacteria</taxon>
        <taxon>Pseudomonadati</taxon>
        <taxon>Pseudomonadota</taxon>
        <taxon>Gammaproteobacteria</taxon>
        <taxon>Pseudomonadales</taxon>
        <taxon>Marinobacteraceae</taxon>
        <taxon>Marinobacter</taxon>
    </lineage>
</organism>
<evidence type="ECO:0000256" key="1">
    <source>
        <dbReference type="ARBA" id="ARBA00004651"/>
    </source>
</evidence>
<dbReference type="EMBL" id="FOYW01000001">
    <property type="protein sequence ID" value="SFR58473.1"/>
    <property type="molecule type" value="Genomic_DNA"/>
</dbReference>
<keyword evidence="4 8" id="KW-0812">Transmembrane</keyword>
<name>A0A1I6HVK3_9GAMM</name>
<dbReference type="GO" id="GO:0006508">
    <property type="term" value="P:proteolysis"/>
    <property type="evidence" value="ECO:0007669"/>
    <property type="project" value="UniProtKB-KW"/>
</dbReference>
<sequence>MLRKTLENFPLARPYFIIVALALALFYPTWLRLAVQWLEFEQVLAHGLPTFLIFIGLLIIHPPRPVRDRENGFSIAGGISLLLVTLCWALLELVRIDTLAYLTLPFGMLALCWSLLGFQAGLRFLPYVLLFSLSLPIWSDLVPFLVDLATFVVSNLVAMMGITALIEGPNITLPYGRLVIADGCSGIRYFAISILLAMIMSILNDFRWKGWLAAIAIGMAIALVVNWVRITALVVIAYQSNMESDLVTDHETFGWLVYLAFLVPAMWLAPVYRRGQPANGHGPAVSPEAFGFVVVAFLAGPLGISLVHSAAGESPAWELSLPGATSVPPGQMPLSITLPDPMTLGVWRADNSVWIAIGQTRKDSRQDKLVPYLSRTIDTDGWFLESRHDGNIRVYQHLTNRKKVVVSERYQVGQYATHSYSKAKLLQIPATLSGENRFALVTLQSPCGPRDCEQTIERVRELKDNLTL</sequence>
<feature type="transmembrane region" description="Helical" evidence="8">
    <location>
        <begin position="73"/>
        <end position="91"/>
    </location>
</feature>
<keyword evidence="10" id="KW-1185">Reference proteome</keyword>
<accession>A0A1I6HVK3</accession>
<dbReference type="InterPro" id="IPR026392">
    <property type="entry name" value="Exo/Archaeosortase_dom"/>
</dbReference>
<dbReference type="InterPro" id="IPR019127">
    <property type="entry name" value="Exosortase"/>
</dbReference>
<dbReference type="NCBIfam" id="TIGR04178">
    <property type="entry name" value="exo_archaeo"/>
    <property type="match status" value="1"/>
</dbReference>
<feature type="transmembrane region" description="Helical" evidence="8">
    <location>
        <begin position="252"/>
        <end position="269"/>
    </location>
</feature>
<evidence type="ECO:0000313" key="9">
    <source>
        <dbReference type="EMBL" id="SFR58473.1"/>
    </source>
</evidence>
<feature type="transmembrane region" description="Helical" evidence="8">
    <location>
        <begin position="12"/>
        <end position="31"/>
    </location>
</feature>
<evidence type="ECO:0000256" key="3">
    <source>
        <dbReference type="ARBA" id="ARBA00022670"/>
    </source>
</evidence>
<comment type="subcellular location">
    <subcellularLocation>
        <location evidence="1">Cell membrane</location>
        <topology evidence="1">Multi-pass membrane protein</topology>
    </subcellularLocation>
</comment>